<protein>
    <recommendedName>
        <fullName evidence="9">Arginine--tRNA ligase</fullName>
        <ecNumber evidence="9">6.1.1.19</ecNumber>
    </recommendedName>
    <alternativeName>
        <fullName evidence="9">Arginyl-tRNA synthetase</fullName>
        <shortName evidence="9">ArgRS</shortName>
    </alternativeName>
</protein>
<organism evidence="13 14">
    <name type="scientific">Methyloligella solikamskensis</name>
    <dbReference type="NCBI Taxonomy" id="1177756"/>
    <lineage>
        <taxon>Bacteria</taxon>
        <taxon>Pseudomonadati</taxon>
        <taxon>Pseudomonadota</taxon>
        <taxon>Alphaproteobacteria</taxon>
        <taxon>Hyphomicrobiales</taxon>
        <taxon>Hyphomicrobiaceae</taxon>
        <taxon>Methyloligella</taxon>
    </lineage>
</organism>
<keyword evidence="7 9" id="KW-0030">Aminoacyl-tRNA synthetase</keyword>
<dbReference type="InterPro" id="IPR009080">
    <property type="entry name" value="tRNAsynth_Ia_anticodon-bd"/>
</dbReference>
<dbReference type="PANTHER" id="PTHR11956:SF5">
    <property type="entry name" value="ARGININE--TRNA LIGASE, CYTOPLASMIC"/>
    <property type="match status" value="1"/>
</dbReference>
<feature type="short sequence motif" description="'HIGH' region" evidence="9">
    <location>
        <begin position="131"/>
        <end position="141"/>
    </location>
</feature>
<dbReference type="CDD" id="cd00671">
    <property type="entry name" value="ArgRS_core"/>
    <property type="match status" value="1"/>
</dbReference>
<dbReference type="SMART" id="SM00836">
    <property type="entry name" value="DALR_1"/>
    <property type="match status" value="1"/>
</dbReference>
<reference evidence="14" key="1">
    <citation type="journal article" date="2019" name="Int. J. Syst. Evol. Microbiol.">
        <title>The Global Catalogue of Microorganisms (GCM) 10K type strain sequencing project: providing services to taxonomists for standard genome sequencing and annotation.</title>
        <authorList>
            <consortium name="The Broad Institute Genomics Platform"/>
            <consortium name="The Broad Institute Genome Sequencing Center for Infectious Disease"/>
            <person name="Wu L."/>
            <person name="Ma J."/>
        </authorList>
    </citation>
    <scope>NUCLEOTIDE SEQUENCE [LARGE SCALE GENOMIC DNA]</scope>
    <source>
        <strain evidence="14">CCUG 61697</strain>
    </source>
</reference>
<evidence type="ECO:0000256" key="3">
    <source>
        <dbReference type="ARBA" id="ARBA00022598"/>
    </source>
</evidence>
<gene>
    <name evidence="9 13" type="primary">argS</name>
    <name evidence="13" type="ORF">ACFQ2F_10440</name>
</gene>
<dbReference type="EC" id="6.1.1.19" evidence="9"/>
<feature type="domain" description="Arginyl tRNA synthetase N-terminal" evidence="12">
    <location>
        <begin position="5"/>
        <end position="94"/>
    </location>
</feature>
<comment type="similarity">
    <text evidence="1 9 10">Belongs to the class-I aminoacyl-tRNA synthetase family.</text>
</comment>
<dbReference type="SUPFAM" id="SSF47323">
    <property type="entry name" value="Anticodon-binding domain of a subclass of class I aminoacyl-tRNA synthetases"/>
    <property type="match status" value="1"/>
</dbReference>
<comment type="subunit">
    <text evidence="9">Monomer.</text>
</comment>
<name>A0ABW3JCI6_9HYPH</name>
<dbReference type="RefSeq" id="WP_379089578.1">
    <property type="nucleotide sequence ID" value="NZ_JBHTJO010000001.1"/>
</dbReference>
<dbReference type="InterPro" id="IPR001278">
    <property type="entry name" value="Arg-tRNA-ligase"/>
</dbReference>
<evidence type="ECO:0000313" key="14">
    <source>
        <dbReference type="Proteomes" id="UP001597102"/>
    </source>
</evidence>
<sequence>MDVFAPFHDAVLNAVAKLQDNGIVPADAKLGAITMEPPREAGHGDLATNAAMVLAKPAKAKPRDLAEKLLPLIEAHEDVESVEIAGPGFLNLTLKQSFWPRVVRAVLKEGEAFGASDTGAGQMVNVEYVSANPTGPMHVGHCRGAVFGDALANLLSFTGHDVTCEYYVNDAGAQIDVLGRSAYLRYREALGEDIGEIPEGLYPGDYLKPLGAALAAKYGDKLLKADESDWLPTVKLEAVDAMLALIKDDLAQLGISHDVFFSERSMLEGENLVMETIADLTEKGVVYEGRLPPPKGQVDEEWEDREQLLFRSTEFGDDLDRALLKSDGSPTYFASDVAYHREKFRRGFNTMIDVWGADHSGHVKRMKAALKALLGEEVDLDIKLCQLVRLFRSGTPVKMSKRAGTFVTLRDVVDEVGSGPVRFMMLFRKNDAPLDFDFAKVTEQSRDNPVFYVQYAHARACSVLRNVREVFPALDPGGDALGQAAIDLLNDEAELTLIRRMADYPRIVQQAASAHEPHRIAFYLHDLASDFHSLWNRGKDSPQLRFIHQNDPDLTNSRVALVSAVKRILSSGLGILGVTPVEELH</sequence>
<keyword evidence="2 9" id="KW-0963">Cytoplasm</keyword>
<evidence type="ECO:0000256" key="9">
    <source>
        <dbReference type="HAMAP-Rule" id="MF_00123"/>
    </source>
</evidence>
<keyword evidence="4 9" id="KW-0547">Nucleotide-binding</keyword>
<evidence type="ECO:0000256" key="4">
    <source>
        <dbReference type="ARBA" id="ARBA00022741"/>
    </source>
</evidence>
<evidence type="ECO:0000256" key="7">
    <source>
        <dbReference type="ARBA" id="ARBA00023146"/>
    </source>
</evidence>
<evidence type="ECO:0000256" key="6">
    <source>
        <dbReference type="ARBA" id="ARBA00022917"/>
    </source>
</evidence>
<evidence type="ECO:0000313" key="13">
    <source>
        <dbReference type="EMBL" id="MFD0987513.1"/>
    </source>
</evidence>
<keyword evidence="6 9" id="KW-0648">Protein biosynthesis</keyword>
<dbReference type="InterPro" id="IPR005148">
    <property type="entry name" value="Arg-tRNA-synth_N"/>
</dbReference>
<dbReference type="PROSITE" id="PS00178">
    <property type="entry name" value="AA_TRNA_LIGASE_I"/>
    <property type="match status" value="1"/>
</dbReference>
<evidence type="ECO:0000256" key="1">
    <source>
        <dbReference type="ARBA" id="ARBA00005594"/>
    </source>
</evidence>
<dbReference type="InterPro" id="IPR035684">
    <property type="entry name" value="ArgRS_core"/>
</dbReference>
<keyword evidence="3 9" id="KW-0436">Ligase</keyword>
<evidence type="ECO:0000256" key="5">
    <source>
        <dbReference type="ARBA" id="ARBA00022840"/>
    </source>
</evidence>
<dbReference type="NCBIfam" id="TIGR00456">
    <property type="entry name" value="argS"/>
    <property type="match status" value="1"/>
</dbReference>
<dbReference type="HAMAP" id="MF_00123">
    <property type="entry name" value="Arg_tRNA_synth"/>
    <property type="match status" value="1"/>
</dbReference>
<feature type="domain" description="DALR anticodon binding" evidence="11">
    <location>
        <begin position="453"/>
        <end position="584"/>
    </location>
</feature>
<evidence type="ECO:0000256" key="8">
    <source>
        <dbReference type="ARBA" id="ARBA00049339"/>
    </source>
</evidence>
<dbReference type="Proteomes" id="UP001597102">
    <property type="component" value="Unassembled WGS sequence"/>
</dbReference>
<dbReference type="InterPro" id="IPR001412">
    <property type="entry name" value="aa-tRNA-synth_I_CS"/>
</dbReference>
<accession>A0ABW3JCI6</accession>
<dbReference type="InterPro" id="IPR036695">
    <property type="entry name" value="Arg-tRNA-synth_N_sf"/>
</dbReference>
<dbReference type="InterPro" id="IPR014729">
    <property type="entry name" value="Rossmann-like_a/b/a_fold"/>
</dbReference>
<dbReference type="SUPFAM" id="SSF55190">
    <property type="entry name" value="Arginyl-tRNA synthetase (ArgRS), N-terminal 'additional' domain"/>
    <property type="match status" value="1"/>
</dbReference>
<comment type="catalytic activity">
    <reaction evidence="8 9">
        <text>tRNA(Arg) + L-arginine + ATP = L-arginyl-tRNA(Arg) + AMP + diphosphate</text>
        <dbReference type="Rhea" id="RHEA:20301"/>
        <dbReference type="Rhea" id="RHEA-COMP:9658"/>
        <dbReference type="Rhea" id="RHEA-COMP:9673"/>
        <dbReference type="ChEBI" id="CHEBI:30616"/>
        <dbReference type="ChEBI" id="CHEBI:32682"/>
        <dbReference type="ChEBI" id="CHEBI:33019"/>
        <dbReference type="ChEBI" id="CHEBI:78442"/>
        <dbReference type="ChEBI" id="CHEBI:78513"/>
        <dbReference type="ChEBI" id="CHEBI:456215"/>
        <dbReference type="EC" id="6.1.1.19"/>
    </reaction>
</comment>
<dbReference type="Pfam" id="PF00750">
    <property type="entry name" value="tRNA-synt_1d"/>
    <property type="match status" value="1"/>
</dbReference>
<dbReference type="GO" id="GO:0004814">
    <property type="term" value="F:arginine-tRNA ligase activity"/>
    <property type="evidence" value="ECO:0007669"/>
    <property type="project" value="UniProtKB-EC"/>
</dbReference>
<evidence type="ECO:0000256" key="2">
    <source>
        <dbReference type="ARBA" id="ARBA00022490"/>
    </source>
</evidence>
<proteinExistence type="inferred from homology"/>
<dbReference type="Gene3D" id="3.30.1360.70">
    <property type="entry name" value="Arginyl tRNA synthetase N-terminal domain"/>
    <property type="match status" value="1"/>
</dbReference>
<dbReference type="Gene3D" id="1.10.730.10">
    <property type="entry name" value="Isoleucyl-tRNA Synthetase, Domain 1"/>
    <property type="match status" value="1"/>
</dbReference>
<dbReference type="SMART" id="SM01016">
    <property type="entry name" value="Arg_tRNA_synt_N"/>
    <property type="match status" value="1"/>
</dbReference>
<evidence type="ECO:0000259" key="12">
    <source>
        <dbReference type="SMART" id="SM01016"/>
    </source>
</evidence>
<dbReference type="SUPFAM" id="SSF52374">
    <property type="entry name" value="Nucleotidylyl transferase"/>
    <property type="match status" value="1"/>
</dbReference>
<dbReference type="PRINTS" id="PR01038">
    <property type="entry name" value="TRNASYNTHARG"/>
</dbReference>
<dbReference type="Gene3D" id="3.40.50.620">
    <property type="entry name" value="HUPs"/>
    <property type="match status" value="1"/>
</dbReference>
<keyword evidence="14" id="KW-1185">Reference proteome</keyword>
<evidence type="ECO:0000256" key="10">
    <source>
        <dbReference type="RuleBase" id="RU363038"/>
    </source>
</evidence>
<dbReference type="EMBL" id="JBHTJO010000001">
    <property type="protein sequence ID" value="MFD0987513.1"/>
    <property type="molecule type" value="Genomic_DNA"/>
</dbReference>
<evidence type="ECO:0000259" key="11">
    <source>
        <dbReference type="SMART" id="SM00836"/>
    </source>
</evidence>
<keyword evidence="5 9" id="KW-0067">ATP-binding</keyword>
<comment type="caution">
    <text evidence="13">The sequence shown here is derived from an EMBL/GenBank/DDBJ whole genome shotgun (WGS) entry which is preliminary data.</text>
</comment>
<dbReference type="InterPro" id="IPR008909">
    <property type="entry name" value="DALR_anticod-bd"/>
</dbReference>
<dbReference type="Pfam" id="PF05746">
    <property type="entry name" value="DALR_1"/>
    <property type="match status" value="1"/>
</dbReference>
<comment type="subcellular location">
    <subcellularLocation>
        <location evidence="9">Cytoplasm</location>
    </subcellularLocation>
</comment>
<dbReference type="PANTHER" id="PTHR11956">
    <property type="entry name" value="ARGINYL-TRNA SYNTHETASE"/>
    <property type="match status" value="1"/>
</dbReference>
<dbReference type="Pfam" id="PF03485">
    <property type="entry name" value="Arg_tRNA_synt_N"/>
    <property type="match status" value="1"/>
</dbReference>